<name>A0ABR8X3H8_9MICO</name>
<accession>A0ABR8X3H8</accession>
<evidence type="ECO:0000313" key="5">
    <source>
        <dbReference type="EMBL" id="MBD8023456.1"/>
    </source>
</evidence>
<dbReference type="SMART" id="SM00342">
    <property type="entry name" value="HTH_ARAC"/>
    <property type="match status" value="1"/>
</dbReference>
<keyword evidence="6" id="KW-1185">Reference proteome</keyword>
<feature type="domain" description="HTH araC/xylS-type" evidence="4">
    <location>
        <begin position="25"/>
        <end position="124"/>
    </location>
</feature>
<dbReference type="Proteomes" id="UP000602532">
    <property type="component" value="Unassembled WGS sequence"/>
</dbReference>
<dbReference type="SUPFAM" id="SSF46689">
    <property type="entry name" value="Homeodomain-like"/>
    <property type="match status" value="1"/>
</dbReference>
<dbReference type="Pfam" id="PF12833">
    <property type="entry name" value="HTH_18"/>
    <property type="match status" value="1"/>
</dbReference>
<dbReference type="InterPro" id="IPR050204">
    <property type="entry name" value="AraC_XylS_family_regulators"/>
</dbReference>
<keyword evidence="2" id="KW-0238">DNA-binding</keyword>
<dbReference type="InterPro" id="IPR009057">
    <property type="entry name" value="Homeodomain-like_sf"/>
</dbReference>
<dbReference type="InterPro" id="IPR018060">
    <property type="entry name" value="HTH_AraC"/>
</dbReference>
<dbReference type="RefSeq" id="WP_191765798.1">
    <property type="nucleotide sequence ID" value="NZ_JACSPM010000002.1"/>
</dbReference>
<evidence type="ECO:0000256" key="2">
    <source>
        <dbReference type="ARBA" id="ARBA00023125"/>
    </source>
</evidence>
<evidence type="ECO:0000256" key="1">
    <source>
        <dbReference type="ARBA" id="ARBA00023015"/>
    </source>
</evidence>
<protein>
    <submittedName>
        <fullName evidence="5">AraC family transcriptional regulator</fullName>
    </submittedName>
</protein>
<sequence>MTNTSERLVSVRPADASSPLSALLIEATRVIEHDYADPQLSPDTLAGRLHVSRRQLYRAFRTCGVGVAQAIAEARISAACSWLAEDYRLPLPEVALRSGFSDCDSLRRHLRRRFRCSPSQFRAKMARLIESDCRS</sequence>
<dbReference type="EMBL" id="JACSPM010000002">
    <property type="protein sequence ID" value="MBD8023456.1"/>
    <property type="molecule type" value="Genomic_DNA"/>
</dbReference>
<dbReference type="PANTHER" id="PTHR46796:SF6">
    <property type="entry name" value="ARAC SUBFAMILY"/>
    <property type="match status" value="1"/>
</dbReference>
<evidence type="ECO:0000256" key="3">
    <source>
        <dbReference type="ARBA" id="ARBA00023163"/>
    </source>
</evidence>
<proteinExistence type="predicted"/>
<reference evidence="5 6" key="1">
    <citation type="submission" date="2020-08" db="EMBL/GenBank/DDBJ databases">
        <title>A Genomic Blueprint of the Chicken Gut Microbiome.</title>
        <authorList>
            <person name="Gilroy R."/>
            <person name="Ravi A."/>
            <person name="Getino M."/>
            <person name="Pursley I."/>
            <person name="Horton D.L."/>
            <person name="Alikhan N.-F."/>
            <person name="Baker D."/>
            <person name="Gharbi K."/>
            <person name="Hall N."/>
            <person name="Watson M."/>
            <person name="Adriaenssens E.M."/>
            <person name="Foster-Nyarko E."/>
            <person name="Jarju S."/>
            <person name="Secka A."/>
            <person name="Antonio M."/>
            <person name="Oren A."/>
            <person name="Chaudhuri R."/>
            <person name="La Ragione R.M."/>
            <person name="Hildebrand F."/>
            <person name="Pallen M.J."/>
        </authorList>
    </citation>
    <scope>NUCLEOTIDE SEQUENCE [LARGE SCALE GENOMIC DNA]</scope>
    <source>
        <strain evidence="5 6">Sa1CUA4</strain>
    </source>
</reference>
<organism evidence="5 6">
    <name type="scientific">Microbacterium gallinarum</name>
    <dbReference type="NCBI Taxonomy" id="2762209"/>
    <lineage>
        <taxon>Bacteria</taxon>
        <taxon>Bacillati</taxon>
        <taxon>Actinomycetota</taxon>
        <taxon>Actinomycetes</taxon>
        <taxon>Micrococcales</taxon>
        <taxon>Microbacteriaceae</taxon>
        <taxon>Microbacterium</taxon>
    </lineage>
</organism>
<dbReference type="PROSITE" id="PS01124">
    <property type="entry name" value="HTH_ARAC_FAMILY_2"/>
    <property type="match status" value="1"/>
</dbReference>
<gene>
    <name evidence="5" type="ORF">H9622_07620</name>
</gene>
<evidence type="ECO:0000259" key="4">
    <source>
        <dbReference type="PROSITE" id="PS01124"/>
    </source>
</evidence>
<keyword evidence="1" id="KW-0805">Transcription regulation</keyword>
<evidence type="ECO:0000313" key="6">
    <source>
        <dbReference type="Proteomes" id="UP000602532"/>
    </source>
</evidence>
<keyword evidence="3" id="KW-0804">Transcription</keyword>
<dbReference type="PANTHER" id="PTHR46796">
    <property type="entry name" value="HTH-TYPE TRANSCRIPTIONAL ACTIVATOR RHAS-RELATED"/>
    <property type="match status" value="1"/>
</dbReference>
<dbReference type="Gene3D" id="1.10.10.60">
    <property type="entry name" value="Homeodomain-like"/>
    <property type="match status" value="1"/>
</dbReference>
<comment type="caution">
    <text evidence="5">The sequence shown here is derived from an EMBL/GenBank/DDBJ whole genome shotgun (WGS) entry which is preliminary data.</text>
</comment>